<comment type="caution">
    <text evidence="1">The sequence shown here is derived from an EMBL/GenBank/DDBJ whole genome shotgun (WGS) entry which is preliminary data.</text>
</comment>
<gene>
    <name evidence="1" type="ORF">BON30_01070</name>
</gene>
<reference evidence="2" key="1">
    <citation type="submission" date="2016-11" db="EMBL/GenBank/DDBJ databases">
        <authorList>
            <person name="Shukria A."/>
            <person name="Stevens D.C."/>
        </authorList>
    </citation>
    <scope>NUCLEOTIDE SEQUENCE [LARGE SCALE GENOMIC DNA]</scope>
    <source>
        <strain evidence="2">Cbfe23</strain>
    </source>
</reference>
<organism evidence="1 2">
    <name type="scientific">Cystobacter ferrugineus</name>
    <dbReference type="NCBI Taxonomy" id="83449"/>
    <lineage>
        <taxon>Bacteria</taxon>
        <taxon>Pseudomonadati</taxon>
        <taxon>Myxococcota</taxon>
        <taxon>Myxococcia</taxon>
        <taxon>Myxococcales</taxon>
        <taxon>Cystobacterineae</taxon>
        <taxon>Archangiaceae</taxon>
        <taxon>Cystobacter</taxon>
    </lineage>
</organism>
<evidence type="ECO:0000313" key="1">
    <source>
        <dbReference type="EMBL" id="OJH41862.1"/>
    </source>
</evidence>
<dbReference type="AlphaFoldDB" id="A0A1L9BHV6"/>
<proteinExistence type="predicted"/>
<reference evidence="1 2" key="2">
    <citation type="submission" date="2016-12" db="EMBL/GenBank/DDBJ databases">
        <title>Draft Genome Sequence of Cystobacter ferrugineus Strain Cbfe23.</title>
        <authorList>
            <person name="Akbar S."/>
            <person name="Dowd S.E."/>
            <person name="Stevens D.C."/>
        </authorList>
    </citation>
    <scope>NUCLEOTIDE SEQUENCE [LARGE SCALE GENOMIC DNA]</scope>
    <source>
        <strain evidence="1 2">Cbfe23</strain>
    </source>
</reference>
<sequence>MSARLTFDDSLWPLVIFRPTGVMTYSQFDEFLARSSSFLERGEPYVSITDARQAGMPPLDQPRRLSEWLDANADLLRERVLCNAIVVTSAAVRLSMSLVFHLKPQPMPHRAMSDMESALEYALDKLREAGRVADAERIQRHLATPGFHVG</sequence>
<accession>A0A1L9BHV6</accession>
<protein>
    <submittedName>
        <fullName evidence="1">Uncharacterized protein</fullName>
    </submittedName>
</protein>
<dbReference type="RefSeq" id="WP_071895952.1">
    <property type="nucleotide sequence ID" value="NZ_MPIN01000001.1"/>
</dbReference>
<dbReference type="Proteomes" id="UP000182229">
    <property type="component" value="Unassembled WGS sequence"/>
</dbReference>
<dbReference type="OrthoDB" id="5514595at2"/>
<name>A0A1L9BHV6_9BACT</name>
<evidence type="ECO:0000313" key="2">
    <source>
        <dbReference type="Proteomes" id="UP000182229"/>
    </source>
</evidence>
<keyword evidence="2" id="KW-1185">Reference proteome</keyword>
<dbReference type="EMBL" id="MPIN01000001">
    <property type="protein sequence ID" value="OJH41862.1"/>
    <property type="molecule type" value="Genomic_DNA"/>
</dbReference>